<sequence>MGRRGERRRWGFSIQPWIPASPSRVPVLPLPAPNRHGSAAVTRRGTDVTLIPRPTSLSFGSLDLEAWASPLRCDRLSFSAQKPYYPGGGPGATTTSAPSPAEASARSPLSPGASGDPGQVSCSQPSTVCGSPPAPPPPDFPAGPGLSDGRPALRLWPQWKPGGSVLPC</sequence>
<proteinExistence type="predicted"/>
<protein>
    <submittedName>
        <fullName evidence="1">Uncharacterized protein</fullName>
    </submittedName>
</protein>
<organism evidence="1 2">
    <name type="scientific">Rangifer tarandus platyrhynchus</name>
    <name type="common">Svalbard reindeer</name>
    <dbReference type="NCBI Taxonomy" id="3082113"/>
    <lineage>
        <taxon>Eukaryota</taxon>
        <taxon>Metazoa</taxon>
        <taxon>Chordata</taxon>
        <taxon>Craniata</taxon>
        <taxon>Vertebrata</taxon>
        <taxon>Euteleostomi</taxon>
        <taxon>Mammalia</taxon>
        <taxon>Eutheria</taxon>
        <taxon>Laurasiatheria</taxon>
        <taxon>Artiodactyla</taxon>
        <taxon>Ruminantia</taxon>
        <taxon>Pecora</taxon>
        <taxon>Cervidae</taxon>
        <taxon>Odocoileinae</taxon>
        <taxon>Rangifer</taxon>
    </lineage>
</organism>
<accession>A0ACB0F0R2</accession>
<reference evidence="1" key="1">
    <citation type="submission" date="2023-05" db="EMBL/GenBank/DDBJ databases">
        <authorList>
            <consortium name="ELIXIR-Norway"/>
        </authorList>
    </citation>
    <scope>NUCLEOTIDE SEQUENCE</scope>
</reference>
<dbReference type="EMBL" id="OX596087">
    <property type="protein sequence ID" value="CAI9706510.1"/>
    <property type="molecule type" value="Genomic_DNA"/>
</dbReference>
<dbReference type="Proteomes" id="UP001162501">
    <property type="component" value="Chromosome 3"/>
</dbReference>
<evidence type="ECO:0000313" key="2">
    <source>
        <dbReference type="Proteomes" id="UP001162501"/>
    </source>
</evidence>
<gene>
    <name evidence="1" type="ORF">MRATA1EN3_LOCUS17723</name>
</gene>
<evidence type="ECO:0000313" key="1">
    <source>
        <dbReference type="EMBL" id="CAI9706510.1"/>
    </source>
</evidence>
<name>A0ACB0F0R2_RANTA</name>